<dbReference type="GO" id="GO:0030422">
    <property type="term" value="P:siRNA processing"/>
    <property type="evidence" value="ECO:0007669"/>
    <property type="project" value="TreeGrafter"/>
</dbReference>
<evidence type="ECO:0000256" key="10">
    <source>
        <dbReference type="ARBA" id="ARBA00023158"/>
    </source>
</evidence>
<dbReference type="InterPro" id="IPR026610">
    <property type="entry name" value="Hen1"/>
</dbReference>
<sequence length="456" mass="51065">MTWVHGKEGDDIVFNPPLILVRQRWILEKLRKESVTSVLDIGCGEGNLLQALSFPAPTIPEPCIREDTCSSEEDEPEPPSLHLKKIAGLDISEQELNRASERIFPLIDDSSDSPIRKRWTDLEIKFFLGDLTVFDPELEGYEAIVASEVVEHLPQPMLSALGPVLLGKYKPRLLLITTPNFSFNVRFNRDGENKRGYPDPTGRTDRIFRHDDHQFEWTPEEFSSWATSLAHEYGYILEKSAIGSPTSPLPPPSESATYAVHCCVFRLDPTSPQHQSPPSSSSSSARPITPSCNKENHRLLRSTLIRATSLIGLGIDFEDIRETVRDLMSCWGRTVILVSELWPELGVLCGGSKRVLVQALGGWGNVPPPPPLPSPPLSSSTSTSVYSYSDGFFDFQEFSIKRAGYDLEIQWNHYHAYDLASSEQPPDGLIDFDSRDKKGKREENGWGSEESTPGWE</sequence>
<evidence type="ECO:0000256" key="7">
    <source>
        <dbReference type="ARBA" id="ARBA00022723"/>
    </source>
</evidence>
<evidence type="ECO:0000256" key="6">
    <source>
        <dbReference type="ARBA" id="ARBA00022691"/>
    </source>
</evidence>
<accession>A0A0F7SEB9</accession>
<dbReference type="PANTHER" id="PTHR21404:SF3">
    <property type="entry name" value="SMALL RNA 2'-O-METHYLTRANSFERASE"/>
    <property type="match status" value="1"/>
</dbReference>
<evidence type="ECO:0000256" key="5">
    <source>
        <dbReference type="ARBA" id="ARBA00022679"/>
    </source>
</evidence>
<dbReference type="EC" id="2.1.1.386" evidence="11"/>
<name>A0A0F7SEB9_PHARH</name>
<dbReference type="GO" id="GO:0003723">
    <property type="term" value="F:RNA binding"/>
    <property type="evidence" value="ECO:0007669"/>
    <property type="project" value="UniProtKB-KW"/>
</dbReference>
<keyword evidence="9" id="KW-0694">RNA-binding</keyword>
<keyword evidence="4" id="KW-0489">Methyltransferase</keyword>
<comment type="cofactor">
    <cofactor evidence="1">
        <name>Mg(2+)</name>
        <dbReference type="ChEBI" id="CHEBI:18420"/>
    </cofactor>
</comment>
<evidence type="ECO:0000313" key="14">
    <source>
        <dbReference type="EMBL" id="CDZ96561.1"/>
    </source>
</evidence>
<dbReference type="InterPro" id="IPR029063">
    <property type="entry name" value="SAM-dependent_MTases_sf"/>
</dbReference>
<keyword evidence="7" id="KW-0479">Metal-binding</keyword>
<dbReference type="GO" id="GO:0090486">
    <property type="term" value="F:small RNA 2'-O-methyltransferase activity"/>
    <property type="evidence" value="ECO:0007669"/>
    <property type="project" value="UniProtKB-EC"/>
</dbReference>
<dbReference type="AlphaFoldDB" id="A0A0F7SEB9"/>
<dbReference type="PANTHER" id="PTHR21404">
    <property type="entry name" value="HEN1"/>
    <property type="match status" value="1"/>
</dbReference>
<dbReference type="Gene3D" id="3.40.50.150">
    <property type="entry name" value="Vaccinia Virus protein VP39"/>
    <property type="match status" value="1"/>
</dbReference>
<protein>
    <recommendedName>
        <fullName evidence="3">Small RNA 2'-O-methyltransferase</fullName>
        <ecNumber evidence="11">2.1.1.386</ecNumber>
    </recommendedName>
</protein>
<dbReference type="GO" id="GO:0001510">
    <property type="term" value="P:RNA methylation"/>
    <property type="evidence" value="ECO:0007669"/>
    <property type="project" value="InterPro"/>
</dbReference>
<organism evidence="14">
    <name type="scientific">Phaffia rhodozyma</name>
    <name type="common">Yeast</name>
    <name type="synonym">Xanthophyllomyces dendrorhous</name>
    <dbReference type="NCBI Taxonomy" id="264483"/>
    <lineage>
        <taxon>Eukaryota</taxon>
        <taxon>Fungi</taxon>
        <taxon>Dikarya</taxon>
        <taxon>Basidiomycota</taxon>
        <taxon>Agaricomycotina</taxon>
        <taxon>Tremellomycetes</taxon>
        <taxon>Cystofilobasidiales</taxon>
        <taxon>Mrakiaceae</taxon>
        <taxon>Phaffia</taxon>
    </lineage>
</organism>
<proteinExistence type="inferred from homology"/>
<dbReference type="SUPFAM" id="SSF53335">
    <property type="entry name" value="S-adenosyl-L-methionine-dependent methyltransferases"/>
    <property type="match status" value="1"/>
</dbReference>
<evidence type="ECO:0000256" key="1">
    <source>
        <dbReference type="ARBA" id="ARBA00001946"/>
    </source>
</evidence>
<comment type="similarity">
    <text evidence="2">Belongs to the methyltransferase superfamily. HEN1 family.</text>
</comment>
<dbReference type="EMBL" id="LN483144">
    <property type="protein sequence ID" value="CDZ96561.1"/>
    <property type="molecule type" value="Genomic_DNA"/>
</dbReference>
<dbReference type="GO" id="GO:0005737">
    <property type="term" value="C:cytoplasm"/>
    <property type="evidence" value="ECO:0007669"/>
    <property type="project" value="TreeGrafter"/>
</dbReference>
<evidence type="ECO:0000256" key="9">
    <source>
        <dbReference type="ARBA" id="ARBA00022884"/>
    </source>
</evidence>
<feature type="region of interest" description="Disordered" evidence="13">
    <location>
        <begin position="420"/>
        <end position="456"/>
    </location>
</feature>
<comment type="catalytic activity">
    <reaction evidence="12">
        <text>small RNA 3'-end nucleotide + S-adenosyl-L-methionine = small RNA 3'-end 2'-O-methylnucleotide + S-adenosyl-L-homocysteine + H(+)</text>
        <dbReference type="Rhea" id="RHEA:37887"/>
        <dbReference type="Rhea" id="RHEA-COMP:10415"/>
        <dbReference type="Rhea" id="RHEA-COMP:10416"/>
        <dbReference type="ChEBI" id="CHEBI:15378"/>
        <dbReference type="ChEBI" id="CHEBI:57856"/>
        <dbReference type="ChEBI" id="CHEBI:59789"/>
        <dbReference type="ChEBI" id="CHEBI:74896"/>
        <dbReference type="ChEBI" id="CHEBI:74898"/>
        <dbReference type="EC" id="2.1.1.386"/>
    </reaction>
</comment>
<feature type="region of interest" description="Disordered" evidence="13">
    <location>
        <begin position="270"/>
        <end position="292"/>
    </location>
</feature>
<feature type="compositionally biased region" description="Low complexity" evidence="13">
    <location>
        <begin position="270"/>
        <end position="291"/>
    </location>
</feature>
<keyword evidence="6" id="KW-0949">S-adenosyl-L-methionine</keyword>
<evidence type="ECO:0000256" key="11">
    <source>
        <dbReference type="ARBA" id="ARBA00035025"/>
    </source>
</evidence>
<feature type="compositionally biased region" description="Basic and acidic residues" evidence="13">
    <location>
        <begin position="432"/>
        <end position="444"/>
    </location>
</feature>
<evidence type="ECO:0000256" key="2">
    <source>
        <dbReference type="ARBA" id="ARBA00009026"/>
    </source>
</evidence>
<keyword evidence="8" id="KW-0460">Magnesium</keyword>
<evidence type="ECO:0000256" key="8">
    <source>
        <dbReference type="ARBA" id="ARBA00022842"/>
    </source>
</evidence>
<evidence type="ECO:0000256" key="4">
    <source>
        <dbReference type="ARBA" id="ARBA00022603"/>
    </source>
</evidence>
<dbReference type="GO" id="GO:0046872">
    <property type="term" value="F:metal ion binding"/>
    <property type="evidence" value="ECO:0007669"/>
    <property type="project" value="UniProtKB-KW"/>
</dbReference>
<evidence type="ECO:0000256" key="12">
    <source>
        <dbReference type="ARBA" id="ARBA00048418"/>
    </source>
</evidence>
<evidence type="ECO:0000256" key="3">
    <source>
        <dbReference type="ARBA" id="ARBA00021330"/>
    </source>
</evidence>
<reference evidence="14" key="1">
    <citation type="submission" date="2014-08" db="EMBL/GenBank/DDBJ databases">
        <authorList>
            <person name="Sharma Rahul"/>
            <person name="Thines Marco"/>
        </authorList>
    </citation>
    <scope>NUCLEOTIDE SEQUENCE</scope>
</reference>
<keyword evidence="5" id="KW-0808">Transferase</keyword>
<evidence type="ECO:0000256" key="13">
    <source>
        <dbReference type="SAM" id="MobiDB-lite"/>
    </source>
</evidence>
<dbReference type="GO" id="GO:0005634">
    <property type="term" value="C:nucleus"/>
    <property type="evidence" value="ECO:0007669"/>
    <property type="project" value="TreeGrafter"/>
</dbReference>
<keyword evidence="10" id="KW-0943">RNA-mediated gene silencing</keyword>